<dbReference type="AlphaFoldDB" id="A0A1S8SB59"/>
<feature type="repeat" description="Cell wall-binding" evidence="2">
    <location>
        <begin position="403"/>
        <end position="422"/>
    </location>
</feature>
<keyword evidence="1" id="KW-0677">Repeat</keyword>
<dbReference type="EMBL" id="LZZI01000021">
    <property type="protein sequence ID" value="OOM62584.1"/>
    <property type="molecule type" value="Genomic_DNA"/>
</dbReference>
<dbReference type="EC" id="3.2.1.96" evidence="4"/>
<feature type="domain" description="Cadherin-like beta-sandwich-like" evidence="3">
    <location>
        <begin position="271"/>
        <end position="345"/>
    </location>
</feature>
<feature type="repeat" description="Cell wall-binding" evidence="2">
    <location>
        <begin position="443"/>
        <end position="463"/>
    </location>
</feature>
<dbReference type="SUPFAM" id="SSF69360">
    <property type="entry name" value="Cell wall binding repeat"/>
    <property type="match status" value="1"/>
</dbReference>
<keyword evidence="4" id="KW-0378">Hydrolase</keyword>
<evidence type="ECO:0000313" key="5">
    <source>
        <dbReference type="Proteomes" id="UP000190973"/>
    </source>
</evidence>
<dbReference type="PROSITE" id="PS51170">
    <property type="entry name" value="CW"/>
    <property type="match status" value="3"/>
</dbReference>
<gene>
    <name evidence="4" type="primary">lytB_3</name>
    <name evidence="4" type="ORF">CLBCK_16270</name>
</gene>
<evidence type="ECO:0000256" key="2">
    <source>
        <dbReference type="PROSITE-ProRule" id="PRU00591"/>
    </source>
</evidence>
<feature type="domain" description="Cadherin-like beta-sandwich-like" evidence="3">
    <location>
        <begin position="153"/>
        <end position="242"/>
    </location>
</feature>
<name>A0A1S8SB59_CLOBE</name>
<dbReference type="Pfam" id="PF12733">
    <property type="entry name" value="Cadherin-like"/>
    <property type="match status" value="3"/>
</dbReference>
<evidence type="ECO:0000313" key="4">
    <source>
        <dbReference type="EMBL" id="OOM62584.1"/>
    </source>
</evidence>
<sequence>MNEWGGKMNNKIKQVIAIALTMISIDALYNFDALSKLGIVSKVYASESTSVYLKNLSLNKSDIDFKEDTFYYDVKVDNDVDEIKITAKPKSDDATVSIDDDFVGENDNYRKIVSLEKGNNVVRIKVTNDEDYKIYTLNILKGEPDKDNIYLNNINLSNGSINFSKDITNYNINVKESADKITIGAVPDSDMYDVTIDGAKANKEDGYKQTVDLIKGKNLIIVKVKNNKNNDQRSYTLNINRENSLDNRENQDDIYLDYIKVDDRKINVVENETEYDLNLDENTSQVDVIAEPEKLQYTVKINDKIVEDVDKFKDVVTLKKGKNRILIKLQDLENNQQRIYTLNINVGKVEEVATNKDIKYNQWVFDNSAWKYNDSTGAPLKNTWFYDKNTGKEYYLQADGTMAVGWLLNNGKWYYLDSSGAMQKGWVNTGGIWYYLNPEGIMQIGWFKDVDGKYYYLQQNGAMAKNTQVGGYKLGNDGVWVK</sequence>
<protein>
    <submittedName>
        <fullName evidence="4">Putative endo-beta-N-acetylglucosaminidase</fullName>
        <ecNumber evidence="4">3.2.1.96</ecNumber>
    </submittedName>
</protein>
<dbReference type="InterPro" id="IPR018337">
    <property type="entry name" value="Cell_wall/Cho-bd_repeat"/>
</dbReference>
<evidence type="ECO:0000259" key="3">
    <source>
        <dbReference type="Pfam" id="PF12733"/>
    </source>
</evidence>
<comment type="caution">
    <text evidence="4">The sequence shown here is derived from an EMBL/GenBank/DDBJ whole genome shotgun (WGS) entry which is preliminary data.</text>
</comment>
<dbReference type="GO" id="GO:0033925">
    <property type="term" value="F:mannosyl-glycoprotein endo-beta-N-acetylglucosaminidase activity"/>
    <property type="evidence" value="ECO:0007669"/>
    <property type="project" value="UniProtKB-EC"/>
</dbReference>
<dbReference type="Pfam" id="PF19127">
    <property type="entry name" value="Choline_bind_3"/>
    <property type="match status" value="2"/>
</dbReference>
<keyword evidence="4" id="KW-0326">Glycosidase</keyword>
<organism evidence="4 5">
    <name type="scientific">Clostridium beijerinckii</name>
    <name type="common">Clostridium MP</name>
    <dbReference type="NCBI Taxonomy" id="1520"/>
    <lineage>
        <taxon>Bacteria</taxon>
        <taxon>Bacillati</taxon>
        <taxon>Bacillota</taxon>
        <taxon>Clostridia</taxon>
        <taxon>Eubacteriales</taxon>
        <taxon>Clostridiaceae</taxon>
        <taxon>Clostridium</taxon>
    </lineage>
</organism>
<reference evidence="4 5" key="1">
    <citation type="submission" date="2016-05" db="EMBL/GenBank/DDBJ databases">
        <title>Microbial solvent formation.</title>
        <authorList>
            <person name="Poehlein A."/>
            <person name="Montoya Solano J.D."/>
            <person name="Flitsch S."/>
            <person name="Krabben P."/>
            <person name="Duerre P."/>
            <person name="Daniel R."/>
        </authorList>
    </citation>
    <scope>NUCLEOTIDE SEQUENCE [LARGE SCALE GENOMIC DNA]</scope>
    <source>
        <strain evidence="4 5">DSM 53</strain>
    </source>
</reference>
<dbReference type="Gene3D" id="2.10.270.10">
    <property type="entry name" value="Cholin Binding"/>
    <property type="match status" value="1"/>
</dbReference>
<feature type="repeat" description="Cell wall-binding" evidence="2">
    <location>
        <begin position="423"/>
        <end position="442"/>
    </location>
</feature>
<evidence type="ECO:0000256" key="1">
    <source>
        <dbReference type="ARBA" id="ARBA00022737"/>
    </source>
</evidence>
<dbReference type="Proteomes" id="UP000190973">
    <property type="component" value="Unassembled WGS sequence"/>
</dbReference>
<dbReference type="InterPro" id="IPR025883">
    <property type="entry name" value="Cadherin-like_domain"/>
</dbReference>
<accession>A0A1S8SB59</accession>
<proteinExistence type="predicted"/>
<feature type="domain" description="Cadherin-like beta-sandwich-like" evidence="3">
    <location>
        <begin position="53"/>
        <end position="139"/>
    </location>
</feature>